<reference evidence="4 5" key="1">
    <citation type="journal article" date="2020" name="IScience">
        <title>Genome Sequencing of the Endangered Kingdonia uniflora (Circaeasteraceae, Ranunculales) Reveals Potential Mechanisms of Evolutionary Specialization.</title>
        <authorList>
            <person name="Sun Y."/>
            <person name="Deng T."/>
            <person name="Zhang A."/>
            <person name="Moore M.J."/>
            <person name="Landis J.B."/>
            <person name="Lin N."/>
            <person name="Zhang H."/>
            <person name="Zhang X."/>
            <person name="Huang J."/>
            <person name="Zhang X."/>
            <person name="Sun H."/>
            <person name="Wang H."/>
        </authorList>
    </citation>
    <scope>NUCLEOTIDE SEQUENCE [LARGE SCALE GENOMIC DNA]</scope>
    <source>
        <strain evidence="4">TB1705</strain>
        <tissue evidence="4">Leaf</tissue>
    </source>
</reference>
<name>A0A7J7MCZ6_9MAGN</name>
<accession>A0A7J7MCZ6</accession>
<organism evidence="4 5">
    <name type="scientific">Kingdonia uniflora</name>
    <dbReference type="NCBI Taxonomy" id="39325"/>
    <lineage>
        <taxon>Eukaryota</taxon>
        <taxon>Viridiplantae</taxon>
        <taxon>Streptophyta</taxon>
        <taxon>Embryophyta</taxon>
        <taxon>Tracheophyta</taxon>
        <taxon>Spermatophyta</taxon>
        <taxon>Magnoliopsida</taxon>
        <taxon>Ranunculales</taxon>
        <taxon>Circaeasteraceae</taxon>
        <taxon>Kingdonia</taxon>
    </lineage>
</organism>
<dbReference type="Gene3D" id="3.40.50.2000">
    <property type="entry name" value="Glycogen Phosphorylase B"/>
    <property type="match status" value="2"/>
</dbReference>
<proteinExistence type="inferred from homology"/>
<feature type="region of interest" description="Disordered" evidence="3">
    <location>
        <begin position="360"/>
        <end position="390"/>
    </location>
</feature>
<dbReference type="GO" id="GO:0080043">
    <property type="term" value="F:quercetin 3-O-glucosyltransferase activity"/>
    <property type="evidence" value="ECO:0007669"/>
    <property type="project" value="TreeGrafter"/>
</dbReference>
<dbReference type="EMBL" id="JACGCM010001619">
    <property type="protein sequence ID" value="KAF6152634.1"/>
    <property type="molecule type" value="Genomic_DNA"/>
</dbReference>
<protein>
    <submittedName>
        <fullName evidence="4">Uncharacterized protein</fullName>
    </submittedName>
</protein>
<evidence type="ECO:0000256" key="2">
    <source>
        <dbReference type="ARBA" id="ARBA00022679"/>
    </source>
</evidence>
<feature type="region of interest" description="Disordered" evidence="3">
    <location>
        <begin position="323"/>
        <end position="343"/>
    </location>
</feature>
<evidence type="ECO:0000256" key="1">
    <source>
        <dbReference type="ARBA" id="ARBA00009995"/>
    </source>
</evidence>
<dbReference type="OrthoDB" id="5835829at2759"/>
<dbReference type="GO" id="GO:0080044">
    <property type="term" value="F:quercetin 7-O-glucosyltransferase activity"/>
    <property type="evidence" value="ECO:0007669"/>
    <property type="project" value="TreeGrafter"/>
</dbReference>
<gene>
    <name evidence="4" type="ORF">GIB67_008071</name>
</gene>
<evidence type="ECO:0000313" key="4">
    <source>
        <dbReference type="EMBL" id="KAF6152634.1"/>
    </source>
</evidence>
<keyword evidence="2" id="KW-0808">Transferase</keyword>
<dbReference type="InterPro" id="IPR002213">
    <property type="entry name" value="UDP_glucos_trans"/>
</dbReference>
<comment type="caution">
    <text evidence="4">The sequence shown here is derived from an EMBL/GenBank/DDBJ whole genome shotgun (WGS) entry which is preliminary data.</text>
</comment>
<feature type="compositionally biased region" description="Low complexity" evidence="3">
    <location>
        <begin position="326"/>
        <end position="338"/>
    </location>
</feature>
<evidence type="ECO:0000256" key="3">
    <source>
        <dbReference type="SAM" id="MobiDB-lite"/>
    </source>
</evidence>
<dbReference type="PANTHER" id="PTHR11926:SF1553">
    <property type="entry name" value="GLYCOSYLTRANSFERASE"/>
    <property type="match status" value="1"/>
</dbReference>
<comment type="similarity">
    <text evidence="1">Belongs to the UDP-glycosyltransferase family.</text>
</comment>
<keyword evidence="5" id="KW-1185">Reference proteome</keyword>
<dbReference type="Pfam" id="PF00201">
    <property type="entry name" value="UDPGT"/>
    <property type="match status" value="1"/>
</dbReference>
<dbReference type="CDD" id="cd03784">
    <property type="entry name" value="GT1_Gtf-like"/>
    <property type="match status" value="1"/>
</dbReference>
<sequence length="390" mass="43888">MERKMKANRCHVVIVPYPGQASEVRIETISDGFDEIGWCKENGGIYLESFKNIGSQTLKVLMKKYENSCNPVTCIVDDSILHWVLDVAKELGLLGASFFTQSSSVSSIYHHVCQGNMNAPVLEPRVCIPGLPLLVPRNFPSYVADLEPSSAVVLNQADYVLINTFNKLESEVVSWMSKQYPVKTIGPTTPSMYLDKRIESGDDYGLNLFNPSGKACIEWLNKKEISSVIYVSFGSIVSWTEEQMEEVAWGLRDSTKNFLWIVRETEQVMLPTDFLKETSGKGLVVEWCCQLEVLAHQLSSSWLAIRSWTTVLLTLRAPTAVRPETSLSSSESSSSSSSSDEELFRRQVKLLHEYGKMMIEMEEAEEKEQEATSSRRRGGSKRGRIDKQKP</sequence>
<dbReference type="SUPFAM" id="SSF53756">
    <property type="entry name" value="UDP-Glycosyltransferase/glycogen phosphorylase"/>
    <property type="match status" value="1"/>
</dbReference>
<evidence type="ECO:0000313" key="5">
    <source>
        <dbReference type="Proteomes" id="UP000541444"/>
    </source>
</evidence>
<dbReference type="Proteomes" id="UP000541444">
    <property type="component" value="Unassembled WGS sequence"/>
</dbReference>
<dbReference type="AlphaFoldDB" id="A0A7J7MCZ6"/>
<dbReference type="PANTHER" id="PTHR11926">
    <property type="entry name" value="GLUCOSYL/GLUCURONOSYL TRANSFERASES"/>
    <property type="match status" value="1"/>
</dbReference>